<evidence type="ECO:0000256" key="7">
    <source>
        <dbReference type="ARBA" id="ARBA00023242"/>
    </source>
</evidence>
<feature type="domain" description="Myb-like" evidence="12">
    <location>
        <begin position="9"/>
        <end position="54"/>
    </location>
</feature>
<feature type="domain" description="HTH myb-type" evidence="13">
    <location>
        <begin position="496"/>
        <end position="543"/>
    </location>
</feature>
<reference evidence="14 15" key="1">
    <citation type="journal article" date="2021" name="Sci. Rep.">
        <title>The genome of the diatom Chaetoceros tenuissimus carries an ancient integrated fragment of an extant virus.</title>
        <authorList>
            <person name="Hongo Y."/>
            <person name="Kimura K."/>
            <person name="Takaki Y."/>
            <person name="Yoshida Y."/>
            <person name="Baba S."/>
            <person name="Kobayashi G."/>
            <person name="Nagasaki K."/>
            <person name="Hano T."/>
            <person name="Tomaru Y."/>
        </authorList>
    </citation>
    <scope>NUCLEOTIDE SEQUENCE [LARGE SCALE GENOMIC DNA]</scope>
    <source>
        <strain evidence="14 15">NIES-3715</strain>
    </source>
</reference>
<dbReference type="PROSITE" id="PS50089">
    <property type="entry name" value="ZF_RING_2"/>
    <property type="match status" value="1"/>
</dbReference>
<keyword evidence="7" id="KW-0539">Nucleus</keyword>
<feature type="domain" description="Myb-like" evidence="12">
    <location>
        <begin position="59"/>
        <end position="108"/>
    </location>
</feature>
<dbReference type="SMART" id="SM00717">
    <property type="entry name" value="SANT"/>
    <property type="match status" value="6"/>
</dbReference>
<dbReference type="InterPro" id="IPR017907">
    <property type="entry name" value="Znf_RING_CS"/>
</dbReference>
<dbReference type="SUPFAM" id="SSF57850">
    <property type="entry name" value="RING/U-box"/>
    <property type="match status" value="1"/>
</dbReference>
<feature type="domain" description="HTH myb-type" evidence="13">
    <location>
        <begin position="116"/>
        <end position="160"/>
    </location>
</feature>
<dbReference type="InterPro" id="IPR013083">
    <property type="entry name" value="Znf_RING/FYVE/PHD"/>
</dbReference>
<protein>
    <recommendedName>
        <fullName evidence="16">RING-type E3 ubiquitin transferase</fullName>
    </recommendedName>
</protein>
<dbReference type="GO" id="GO:0042796">
    <property type="term" value="P:snRNA transcription by RNA polymerase III"/>
    <property type="evidence" value="ECO:0007669"/>
    <property type="project" value="TreeGrafter"/>
</dbReference>
<feature type="domain" description="Myb-like" evidence="12">
    <location>
        <begin position="346"/>
        <end position="394"/>
    </location>
</feature>
<dbReference type="InterPro" id="IPR009057">
    <property type="entry name" value="Homeodomain-like_sf"/>
</dbReference>
<feature type="domain" description="HTH myb-type" evidence="13">
    <location>
        <begin position="59"/>
        <end position="114"/>
    </location>
</feature>
<organism evidence="14 15">
    <name type="scientific">Chaetoceros tenuissimus</name>
    <dbReference type="NCBI Taxonomy" id="426638"/>
    <lineage>
        <taxon>Eukaryota</taxon>
        <taxon>Sar</taxon>
        <taxon>Stramenopiles</taxon>
        <taxon>Ochrophyta</taxon>
        <taxon>Bacillariophyta</taxon>
        <taxon>Coscinodiscophyceae</taxon>
        <taxon>Chaetocerotophycidae</taxon>
        <taxon>Chaetocerotales</taxon>
        <taxon>Chaetocerotaceae</taxon>
        <taxon>Chaetoceros</taxon>
    </lineage>
</organism>
<name>A0AAD3D0G4_9STRA</name>
<dbReference type="CDD" id="cd00167">
    <property type="entry name" value="SANT"/>
    <property type="match status" value="6"/>
</dbReference>
<feature type="region of interest" description="Disordered" evidence="10">
    <location>
        <begin position="224"/>
        <end position="347"/>
    </location>
</feature>
<dbReference type="Gene3D" id="1.10.10.60">
    <property type="entry name" value="Homeodomain-like"/>
    <property type="match status" value="6"/>
</dbReference>
<evidence type="ECO:0000256" key="3">
    <source>
        <dbReference type="ARBA" id="ARBA00022833"/>
    </source>
</evidence>
<dbReference type="Pfam" id="PF00249">
    <property type="entry name" value="Myb_DNA-binding"/>
    <property type="match status" value="4"/>
</dbReference>
<evidence type="ECO:0000256" key="5">
    <source>
        <dbReference type="ARBA" id="ARBA00023125"/>
    </source>
</evidence>
<evidence type="ECO:0000256" key="10">
    <source>
        <dbReference type="SAM" id="MobiDB-lite"/>
    </source>
</evidence>
<evidence type="ECO:0000256" key="1">
    <source>
        <dbReference type="ARBA" id="ARBA00022723"/>
    </source>
</evidence>
<dbReference type="Pfam" id="PF00097">
    <property type="entry name" value="zf-C3HC4"/>
    <property type="match status" value="1"/>
</dbReference>
<dbReference type="GO" id="GO:0000978">
    <property type="term" value="F:RNA polymerase II cis-regulatory region sequence-specific DNA binding"/>
    <property type="evidence" value="ECO:0007669"/>
    <property type="project" value="TreeGrafter"/>
</dbReference>
<dbReference type="GO" id="GO:0001006">
    <property type="term" value="F:RNA polymerase III type 3 promoter sequence-specific DNA binding"/>
    <property type="evidence" value="ECO:0007669"/>
    <property type="project" value="TreeGrafter"/>
</dbReference>
<evidence type="ECO:0000259" key="12">
    <source>
        <dbReference type="PROSITE" id="PS50090"/>
    </source>
</evidence>
<dbReference type="InterPro" id="IPR001841">
    <property type="entry name" value="Znf_RING"/>
</dbReference>
<dbReference type="Pfam" id="PF13921">
    <property type="entry name" value="Myb_DNA-bind_6"/>
    <property type="match status" value="2"/>
</dbReference>
<dbReference type="GO" id="GO:0042795">
    <property type="term" value="P:snRNA transcription by RNA polymerase II"/>
    <property type="evidence" value="ECO:0007669"/>
    <property type="project" value="TreeGrafter"/>
</dbReference>
<feature type="domain" description="RING-type" evidence="11">
    <location>
        <begin position="944"/>
        <end position="984"/>
    </location>
</feature>
<dbReference type="PROSITE" id="PS51294">
    <property type="entry name" value="HTH_MYB"/>
    <property type="match status" value="6"/>
</dbReference>
<feature type="domain" description="Myb-like" evidence="12">
    <location>
        <begin position="111"/>
        <end position="156"/>
    </location>
</feature>
<feature type="compositionally biased region" description="Basic and acidic residues" evidence="10">
    <location>
        <begin position="447"/>
        <end position="456"/>
    </location>
</feature>
<dbReference type="PANTHER" id="PTHR46621:SF1">
    <property type="entry name" value="SNRNA-ACTIVATING PROTEIN COMPLEX SUBUNIT 4"/>
    <property type="match status" value="1"/>
</dbReference>
<dbReference type="Proteomes" id="UP001054902">
    <property type="component" value="Unassembled WGS sequence"/>
</dbReference>
<keyword evidence="1" id="KW-0479">Metal-binding</keyword>
<dbReference type="PROSITE" id="PS00518">
    <property type="entry name" value="ZF_RING_1"/>
    <property type="match status" value="1"/>
</dbReference>
<feature type="region of interest" description="Disordered" evidence="10">
    <location>
        <begin position="413"/>
        <end position="456"/>
    </location>
</feature>
<feature type="domain" description="HTH myb-type" evidence="13">
    <location>
        <begin position="1"/>
        <end position="58"/>
    </location>
</feature>
<feature type="compositionally biased region" description="Basic residues" evidence="10">
    <location>
        <begin position="283"/>
        <end position="292"/>
    </location>
</feature>
<dbReference type="AlphaFoldDB" id="A0AAD3D0G4"/>
<dbReference type="GO" id="GO:0008270">
    <property type="term" value="F:zinc ion binding"/>
    <property type="evidence" value="ECO:0007669"/>
    <property type="project" value="UniProtKB-KW"/>
</dbReference>
<gene>
    <name evidence="14" type="ORF">CTEN210_12059</name>
</gene>
<evidence type="ECO:0008006" key="16">
    <source>
        <dbReference type="Google" id="ProtNLM"/>
    </source>
</evidence>
<dbReference type="SUPFAM" id="SSF46689">
    <property type="entry name" value="Homeodomain-like"/>
    <property type="match status" value="4"/>
</dbReference>
<feature type="domain" description="HTH myb-type" evidence="13">
    <location>
        <begin position="438"/>
        <end position="487"/>
    </location>
</feature>
<feature type="compositionally biased region" description="Basic and acidic residues" evidence="10">
    <location>
        <begin position="300"/>
        <end position="327"/>
    </location>
</feature>
<keyword evidence="15" id="KW-1185">Reference proteome</keyword>
<feature type="domain" description="Myb-like" evidence="12">
    <location>
        <begin position="432"/>
        <end position="483"/>
    </location>
</feature>
<sequence length="1020" mass="120361">MEVKHHYWWTAEEDEALRASVKKYGETRGNWERIAEEVPNRNGVQCNNRWNYQMAKFKKWTAEEDEALRKSVEKHGETRTGRNKWKRIAEDVPNRTIEQCHCRWNRKFMIPWKLYEDRKLRELVEKHDSELQWTIISKEMEGRSATECEQRWLEHIPPKKKEKKKIVNRKRPKKLESVKRRNRSSSVNVMRVSKLRRVDSNNISTRSRRVTVVTTADCNLTEGKLTRGTASNDGGDSNNSNTRSKRCLAGHDGTDDNGTKKRPKRVGVATTKDLVAQIDVGNKLRRHRKGSKTRSVQNASDKEQRLSVKSRDIESNIEGINEKDDIPIPKTNKTKGSNTKRPHGRKWTVEEDEALRLAVKKNKEKGWEKDWATIVKEVPSRTMNQCTQRWHSTLKFRRYMQPENEDIVLQLEENEEESTEVASRNKTQDSNTKKSPQQNWSVEEDEALRSAVEKNKERDWKTIAKGMPCRTEQQCYHRWNDSLKVSEPLRVSAPQQNWSIEEDLSIIKLHKERGNKWTVIANEVGRTAQEVRNRFNRKLKRADRQLKGFERRIAMPETLQRPLSIDFIKKYTSSYDELEAKMLDFMFSILKVFVYPQAPAELTSIERWRNKTKHYLNYLSALILLIKYQDHDELPKELRHDGIPPWWYVVRFFNRFELPSPSIPTRNANDNNDDHFGKIIRSEYREMNLSFRQWINYSWCDAHSAHSVCSDNYRSEDGYLKPLFTKCVINKNKKSYYGDLQKFLDTYNSQYRYGAYDETWFNKDTKKCIDEKRYDELKKTASRGLHHFEIALMETVFQAKPLIQGKEFKLFATLEIDSVNFGPATDIMHNEVETKKVEMKKADDITEMDSTVDAQSKEIERLRKQLEEIENVQQQILKNEGKYSSIIHTQKREIERLKHQVSKNKKKDHIMDAQNIEIERLKLHNKKLQEMETFSKDLQEDLQCPICFNPMKDPCIVPECCHRFCFTCIEDAIAKCGKECPICRARITSKRGLRRDELFGRIAEVVCDQEDDEEEDSQKN</sequence>
<evidence type="ECO:0000259" key="13">
    <source>
        <dbReference type="PROSITE" id="PS51294"/>
    </source>
</evidence>
<evidence type="ECO:0000313" key="14">
    <source>
        <dbReference type="EMBL" id="GFH55583.1"/>
    </source>
</evidence>
<evidence type="ECO:0000256" key="4">
    <source>
        <dbReference type="ARBA" id="ARBA00023015"/>
    </source>
</evidence>
<dbReference type="EMBL" id="BLLK01000049">
    <property type="protein sequence ID" value="GFH55583.1"/>
    <property type="molecule type" value="Genomic_DNA"/>
</dbReference>
<evidence type="ECO:0000256" key="6">
    <source>
        <dbReference type="ARBA" id="ARBA00023163"/>
    </source>
</evidence>
<feature type="region of interest" description="Disordered" evidence="10">
    <location>
        <begin position="160"/>
        <end position="187"/>
    </location>
</feature>
<feature type="compositionally biased region" description="Basic residues" evidence="10">
    <location>
        <begin position="160"/>
        <end position="173"/>
    </location>
</feature>
<dbReference type="Gene3D" id="3.30.40.10">
    <property type="entry name" value="Zinc/RING finger domain, C3HC4 (zinc finger)"/>
    <property type="match status" value="1"/>
</dbReference>
<dbReference type="GO" id="GO:0019185">
    <property type="term" value="C:snRNA-activating protein complex"/>
    <property type="evidence" value="ECO:0007669"/>
    <property type="project" value="TreeGrafter"/>
</dbReference>
<evidence type="ECO:0000256" key="8">
    <source>
        <dbReference type="PROSITE-ProRule" id="PRU00175"/>
    </source>
</evidence>
<dbReference type="InterPro" id="IPR001005">
    <property type="entry name" value="SANT/Myb"/>
</dbReference>
<evidence type="ECO:0000313" key="15">
    <source>
        <dbReference type="Proteomes" id="UP001054902"/>
    </source>
</evidence>
<accession>A0AAD3D0G4</accession>
<feature type="compositionally biased region" description="Polar residues" evidence="10">
    <location>
        <begin position="421"/>
        <end position="441"/>
    </location>
</feature>
<keyword evidence="6" id="KW-0804">Transcription</keyword>
<feature type="compositionally biased region" description="Low complexity" evidence="10">
    <location>
        <begin position="231"/>
        <end position="241"/>
    </location>
</feature>
<keyword evidence="3" id="KW-0862">Zinc</keyword>
<keyword evidence="2 8" id="KW-0863">Zinc-finger</keyword>
<feature type="domain" description="HTH myb-type" evidence="13">
    <location>
        <begin position="339"/>
        <end position="398"/>
    </location>
</feature>
<evidence type="ECO:0000256" key="9">
    <source>
        <dbReference type="SAM" id="Coils"/>
    </source>
</evidence>
<comment type="caution">
    <text evidence="14">The sequence shown here is derived from an EMBL/GenBank/DDBJ whole genome shotgun (WGS) entry which is preliminary data.</text>
</comment>
<feature type="domain" description="Myb-like" evidence="12">
    <location>
        <begin position="490"/>
        <end position="539"/>
    </location>
</feature>
<evidence type="ECO:0000259" key="11">
    <source>
        <dbReference type="PROSITE" id="PS50089"/>
    </source>
</evidence>
<dbReference type="InterPro" id="IPR017930">
    <property type="entry name" value="Myb_dom"/>
</dbReference>
<dbReference type="InterPro" id="IPR018957">
    <property type="entry name" value="Znf_C3HC4_RING-type"/>
</dbReference>
<keyword evidence="9" id="KW-0175">Coiled coil</keyword>
<feature type="coiled-coil region" evidence="9">
    <location>
        <begin position="845"/>
        <end position="931"/>
    </location>
</feature>
<dbReference type="PROSITE" id="PS50090">
    <property type="entry name" value="MYB_LIKE"/>
    <property type="match status" value="6"/>
</dbReference>
<dbReference type="SMART" id="SM00184">
    <property type="entry name" value="RING"/>
    <property type="match status" value="1"/>
</dbReference>
<evidence type="ECO:0000256" key="2">
    <source>
        <dbReference type="ARBA" id="ARBA00022771"/>
    </source>
</evidence>
<dbReference type="PANTHER" id="PTHR46621">
    <property type="entry name" value="SNRNA-ACTIVATING PROTEIN COMPLEX SUBUNIT 4"/>
    <property type="match status" value="1"/>
</dbReference>
<dbReference type="InterPro" id="IPR051575">
    <property type="entry name" value="Myb-like_DNA-bd"/>
</dbReference>
<proteinExistence type="predicted"/>
<keyword evidence="5" id="KW-0238">DNA-binding</keyword>
<keyword evidence="4" id="KW-0805">Transcription regulation</keyword>